<proteinExistence type="predicted"/>
<reference evidence="1" key="1">
    <citation type="journal article" date="2014" name="Front. Microbiol.">
        <title>High frequency of phylogenetically diverse reductive dehalogenase-homologous genes in deep subseafloor sedimentary metagenomes.</title>
        <authorList>
            <person name="Kawai M."/>
            <person name="Futagami T."/>
            <person name="Toyoda A."/>
            <person name="Takaki Y."/>
            <person name="Nishi S."/>
            <person name="Hori S."/>
            <person name="Arai W."/>
            <person name="Tsubouchi T."/>
            <person name="Morono Y."/>
            <person name="Uchiyama I."/>
            <person name="Ito T."/>
            <person name="Fujiyama A."/>
            <person name="Inagaki F."/>
            <person name="Takami H."/>
        </authorList>
    </citation>
    <scope>NUCLEOTIDE SEQUENCE</scope>
    <source>
        <strain evidence="1">Expedition CK06-06</strain>
    </source>
</reference>
<dbReference type="AlphaFoldDB" id="X1RMV7"/>
<feature type="non-terminal residue" evidence="1">
    <location>
        <position position="1"/>
    </location>
</feature>
<comment type="caution">
    <text evidence="1">The sequence shown here is derived from an EMBL/GenBank/DDBJ whole genome shotgun (WGS) entry which is preliminary data.</text>
</comment>
<organism evidence="1">
    <name type="scientific">marine sediment metagenome</name>
    <dbReference type="NCBI Taxonomy" id="412755"/>
    <lineage>
        <taxon>unclassified sequences</taxon>
        <taxon>metagenomes</taxon>
        <taxon>ecological metagenomes</taxon>
    </lineage>
</organism>
<evidence type="ECO:0000313" key="1">
    <source>
        <dbReference type="EMBL" id="GAI56879.1"/>
    </source>
</evidence>
<gene>
    <name evidence="1" type="ORF">S06H3_55267</name>
</gene>
<dbReference type="EMBL" id="BARV01035413">
    <property type="protein sequence ID" value="GAI56879.1"/>
    <property type="molecule type" value="Genomic_DNA"/>
</dbReference>
<name>X1RMV7_9ZZZZ</name>
<sequence length="102" mass="12055">WLSLFDAEEIRRIHESGAAKSVKREWIKKGYDQQLSLYGVVTDGEIDESGYKRIEILSDALYSERIVALIFQFFEYFKPESPYTIWIYDESRDAMRQVGAYK</sequence>
<accession>X1RMV7</accession>
<protein>
    <submittedName>
        <fullName evidence="1">Uncharacterized protein</fullName>
    </submittedName>
</protein>